<accession>A0A2G3E4H6</accession>
<dbReference type="SUPFAM" id="SSF109604">
    <property type="entry name" value="HD-domain/PDEase-like"/>
    <property type="match status" value="1"/>
</dbReference>
<protein>
    <recommendedName>
        <fullName evidence="1">HD domain-containing protein</fullName>
    </recommendedName>
</protein>
<dbReference type="Gene3D" id="1.10.3210.10">
    <property type="entry name" value="Hypothetical protein af1432"/>
    <property type="match status" value="1"/>
</dbReference>
<comment type="caution">
    <text evidence="2">The sequence shown here is derived from an EMBL/GenBank/DDBJ whole genome shotgun (WGS) entry which is preliminary data.</text>
</comment>
<reference evidence="2 3" key="2">
    <citation type="submission" date="2017-10" db="EMBL/GenBank/DDBJ databases">
        <authorList>
            <person name="Banno H."/>
            <person name="Chua N.-H."/>
        </authorList>
    </citation>
    <scope>NUCLEOTIDE SEQUENCE [LARGE SCALE GENOMIC DNA]</scope>
    <source>
        <strain evidence="2 3">JK623</strain>
    </source>
</reference>
<dbReference type="AlphaFoldDB" id="A0A2G3E4H6"/>
<feature type="domain" description="HD" evidence="1">
    <location>
        <begin position="70"/>
        <end position="148"/>
    </location>
</feature>
<evidence type="ECO:0000259" key="1">
    <source>
        <dbReference type="Pfam" id="PF01966"/>
    </source>
</evidence>
<dbReference type="RefSeq" id="WP_099385870.1">
    <property type="nucleotide sequence ID" value="NZ_JANSWH010000069.1"/>
</dbReference>
<dbReference type="InterPro" id="IPR006674">
    <property type="entry name" value="HD_domain"/>
</dbReference>
<dbReference type="EMBL" id="PDYG01000019">
    <property type="protein sequence ID" value="PHU37973.1"/>
    <property type="molecule type" value="Genomic_DNA"/>
</dbReference>
<dbReference type="CDD" id="cd00077">
    <property type="entry name" value="HDc"/>
    <property type="match status" value="1"/>
</dbReference>
<dbReference type="Proteomes" id="UP000224563">
    <property type="component" value="Unassembled WGS sequence"/>
</dbReference>
<dbReference type="InterPro" id="IPR003607">
    <property type="entry name" value="HD/PDEase_dom"/>
</dbReference>
<organism evidence="2 3">
    <name type="scientific">Agathobacter ruminis</name>
    <dbReference type="NCBI Taxonomy" id="1712665"/>
    <lineage>
        <taxon>Bacteria</taxon>
        <taxon>Bacillati</taxon>
        <taxon>Bacillota</taxon>
        <taxon>Clostridia</taxon>
        <taxon>Lachnospirales</taxon>
        <taxon>Lachnospiraceae</taxon>
        <taxon>Agathobacter</taxon>
    </lineage>
</organism>
<name>A0A2G3E4H6_9FIRM</name>
<proteinExistence type="predicted"/>
<reference evidence="2 3" key="1">
    <citation type="submission" date="2017-10" db="EMBL/GenBank/DDBJ databases">
        <title>Resolving the taxonomy of Roseburia spp., Eubacterium rectale and Agathobacter spp. through phylogenomic analysis.</title>
        <authorList>
            <person name="Sheridan P.O."/>
            <person name="Walker A.W."/>
            <person name="Duncan S.H."/>
            <person name="Scott K.P."/>
            <person name="Toole P.W.O."/>
            <person name="Luis P."/>
            <person name="Flint H.J."/>
        </authorList>
    </citation>
    <scope>NUCLEOTIDE SEQUENCE [LARGE SCALE GENOMIC DNA]</scope>
    <source>
        <strain evidence="2 3">JK623</strain>
    </source>
</reference>
<gene>
    <name evidence="2" type="ORF">CSX02_05165</name>
</gene>
<sequence length="211" mass="24882">MENLKLMTLKELIGLLRKETDAKRIDEKREEIARLMPKVRIMFDFDQRNQAHQYDLWLHCIHTVTGLPRDLDDDMIYLGALLHDIGKPDCQTRGRRADDEDMHYYGHPKRSMEIVRDEVIPGLLDQDGFEKEDARRLIYYVEHHDDRMSVDERCVNAYFDKGVSLEEFRNLMHLQVADALAHVQIPIVAQRVEKCRLLSGAYACEVFRKRV</sequence>
<keyword evidence="3" id="KW-1185">Reference proteome</keyword>
<evidence type="ECO:0000313" key="3">
    <source>
        <dbReference type="Proteomes" id="UP000224563"/>
    </source>
</evidence>
<evidence type="ECO:0000313" key="2">
    <source>
        <dbReference type="EMBL" id="PHU37973.1"/>
    </source>
</evidence>
<dbReference type="Pfam" id="PF01966">
    <property type="entry name" value="HD"/>
    <property type="match status" value="1"/>
</dbReference>